<dbReference type="eggNOG" id="ENOG502SIUZ">
    <property type="taxonomic scope" value="Eukaryota"/>
</dbReference>
<proteinExistence type="predicted"/>
<keyword evidence="2" id="KW-1133">Transmembrane helix</keyword>
<dbReference type="OrthoDB" id="4524805at2759"/>
<feature type="region of interest" description="Disordered" evidence="1">
    <location>
        <begin position="201"/>
        <end position="269"/>
    </location>
</feature>
<feature type="compositionally biased region" description="Polar residues" evidence="1">
    <location>
        <begin position="212"/>
        <end position="222"/>
    </location>
</feature>
<feature type="compositionally biased region" description="Polar residues" evidence="1">
    <location>
        <begin position="309"/>
        <end position="320"/>
    </location>
</feature>
<feature type="compositionally biased region" description="Polar residues" evidence="1">
    <location>
        <begin position="141"/>
        <end position="160"/>
    </location>
</feature>
<gene>
    <name evidence="3" type="ORF">VC83_00925</name>
</gene>
<organism evidence="3">
    <name type="scientific">Pseudogymnoascus destructans</name>
    <dbReference type="NCBI Taxonomy" id="655981"/>
    <lineage>
        <taxon>Eukaryota</taxon>
        <taxon>Fungi</taxon>
        <taxon>Dikarya</taxon>
        <taxon>Ascomycota</taxon>
        <taxon>Pezizomycotina</taxon>
        <taxon>Leotiomycetes</taxon>
        <taxon>Thelebolales</taxon>
        <taxon>Thelebolaceae</taxon>
        <taxon>Pseudogymnoascus</taxon>
    </lineage>
</organism>
<dbReference type="AlphaFoldDB" id="A0A177AKH6"/>
<evidence type="ECO:0000256" key="1">
    <source>
        <dbReference type="SAM" id="MobiDB-lite"/>
    </source>
</evidence>
<evidence type="ECO:0000256" key="2">
    <source>
        <dbReference type="SAM" id="Phobius"/>
    </source>
</evidence>
<dbReference type="VEuPathDB" id="FungiDB:GMDG_00070"/>
<name>A0A177AKH6_9PEZI</name>
<feature type="region of interest" description="Disordered" evidence="1">
    <location>
        <begin position="281"/>
        <end position="326"/>
    </location>
</feature>
<accession>A0A177AKH6</accession>
<dbReference type="Proteomes" id="UP000077154">
    <property type="component" value="Unassembled WGS sequence"/>
</dbReference>
<protein>
    <submittedName>
        <fullName evidence="3">Uncharacterized protein</fullName>
    </submittedName>
</protein>
<feature type="region of interest" description="Disordered" evidence="1">
    <location>
        <begin position="141"/>
        <end position="163"/>
    </location>
</feature>
<evidence type="ECO:0000313" key="3">
    <source>
        <dbReference type="EMBL" id="OAF62566.1"/>
    </source>
</evidence>
<reference evidence="3" key="1">
    <citation type="submission" date="2016-03" db="EMBL/GenBank/DDBJ databases">
        <title>Updated assembly of Pseudogymnoascus destructans, the fungus causing white-nose syndrome of bats.</title>
        <authorList>
            <person name="Palmer J.M."/>
            <person name="Drees K.P."/>
            <person name="Foster J.T."/>
            <person name="Lindner D.L."/>
        </authorList>
    </citation>
    <scope>NUCLEOTIDE SEQUENCE [LARGE SCALE GENOMIC DNA]</scope>
    <source>
        <strain evidence="3">20631-21</strain>
    </source>
</reference>
<sequence length="471" mass="50939">MREAFTGLPALVTRIARKAPQVVENVINARGNPLDIDWDTAPSPEDGPLLSARALRDKSFLPAEIGGIVGAYVFVVVTILLALFFVRRGRRLRKARELAAQNDVEMLVGHVINPAAYYPSPISLTSAATAFRTAARPAAEKTQNPYVFPSQNCSPASPGTNPGVDSRIIQADRELLNRGLEDLYAHVMEQEEAKAAGLNIADMPAPTPLPSASPQRQSTASSKLLEKLKPANLSSTEKTHSRAASLISSLKSPKRKGIRGMKISSPMATPLSATFPATYASDEEPLSPRHHQLPPPPPVPEGQMPYQYHSRNNSSVQTADPSPISPARSIAENLASASMGPPPNNRPVATNRPLNLTIPGPVSVNPSSATSSTRQLPFRAFDPPPGLSSPSFSYSTKTTVLERTTPLSPGLRTPWSAGATPYSPYQPFTPLVPITPRLITREDRKAMKKMEPKSRVMEMVKDKDDLWDSGY</sequence>
<dbReference type="GeneID" id="36284018"/>
<dbReference type="RefSeq" id="XP_024327838.1">
    <property type="nucleotide sequence ID" value="XM_024464612.1"/>
</dbReference>
<keyword evidence="2" id="KW-0472">Membrane</keyword>
<keyword evidence="2" id="KW-0812">Transmembrane</keyword>
<dbReference type="EMBL" id="KV441387">
    <property type="protein sequence ID" value="OAF62566.1"/>
    <property type="molecule type" value="Genomic_DNA"/>
</dbReference>
<feature type="transmembrane region" description="Helical" evidence="2">
    <location>
        <begin position="65"/>
        <end position="86"/>
    </location>
</feature>